<dbReference type="Gene3D" id="3.30.200.20">
    <property type="entry name" value="Phosphorylase Kinase, domain 1"/>
    <property type="match status" value="1"/>
</dbReference>
<dbReference type="PANTHER" id="PTHR43289">
    <property type="entry name" value="MITOGEN-ACTIVATED PROTEIN KINASE KINASE KINASE 20-RELATED"/>
    <property type="match status" value="1"/>
</dbReference>
<feature type="binding site" evidence="5">
    <location>
        <position position="95"/>
    </location>
    <ligand>
        <name>ATP</name>
        <dbReference type="ChEBI" id="CHEBI:30616"/>
    </ligand>
</feature>
<dbReference type="SUPFAM" id="SSF56112">
    <property type="entry name" value="Protein kinase-like (PK-like)"/>
    <property type="match status" value="1"/>
</dbReference>
<keyword evidence="7" id="KW-0723">Serine/threonine-protein kinase</keyword>
<gene>
    <name evidence="7" type="ORF">LZC94_06330</name>
</gene>
<dbReference type="PROSITE" id="PS50011">
    <property type="entry name" value="PROTEIN_KINASE_DOM"/>
    <property type="match status" value="1"/>
</dbReference>
<keyword evidence="1" id="KW-0808">Transferase</keyword>
<evidence type="ECO:0000256" key="1">
    <source>
        <dbReference type="ARBA" id="ARBA00022679"/>
    </source>
</evidence>
<dbReference type="RefSeq" id="WP_394826514.1">
    <property type="nucleotide sequence ID" value="NZ_CP089984.1"/>
</dbReference>
<evidence type="ECO:0000256" key="5">
    <source>
        <dbReference type="PROSITE-ProRule" id="PRU10141"/>
    </source>
</evidence>
<dbReference type="InterPro" id="IPR011009">
    <property type="entry name" value="Kinase-like_dom_sf"/>
</dbReference>
<dbReference type="SMART" id="SM00220">
    <property type="entry name" value="S_TKc"/>
    <property type="match status" value="1"/>
</dbReference>
<feature type="domain" description="Protein kinase" evidence="6">
    <location>
        <begin position="67"/>
        <end position="359"/>
    </location>
</feature>
<evidence type="ECO:0000256" key="2">
    <source>
        <dbReference type="ARBA" id="ARBA00022741"/>
    </source>
</evidence>
<dbReference type="InterPro" id="IPR008271">
    <property type="entry name" value="Ser/Thr_kinase_AS"/>
</dbReference>
<keyword evidence="4 5" id="KW-0067">ATP-binding</keyword>
<name>A0ABZ2M111_9BACT</name>
<accession>A0ABZ2M111</accession>
<keyword evidence="3 7" id="KW-0418">Kinase</keyword>
<keyword evidence="2 5" id="KW-0547">Nucleotide-binding</keyword>
<reference evidence="7 8" key="1">
    <citation type="submission" date="2021-12" db="EMBL/GenBank/DDBJ databases">
        <title>Discovery of the Pendulisporaceae a myxobacterial family with distinct sporulation behavior and unique specialized metabolism.</title>
        <authorList>
            <person name="Garcia R."/>
            <person name="Popoff A."/>
            <person name="Bader C.D."/>
            <person name="Loehr J."/>
            <person name="Walesch S."/>
            <person name="Walt C."/>
            <person name="Boldt J."/>
            <person name="Bunk B."/>
            <person name="Haeckl F.J.F.P.J."/>
            <person name="Gunesch A.P."/>
            <person name="Birkelbach J."/>
            <person name="Nuebel U."/>
            <person name="Pietschmann T."/>
            <person name="Bach T."/>
            <person name="Mueller R."/>
        </authorList>
    </citation>
    <scope>NUCLEOTIDE SEQUENCE [LARGE SCALE GENOMIC DNA]</scope>
    <source>
        <strain evidence="7 8">MSr11954</strain>
    </source>
</reference>
<dbReference type="Gene3D" id="1.10.510.10">
    <property type="entry name" value="Transferase(Phosphotransferase) domain 1"/>
    <property type="match status" value="1"/>
</dbReference>
<dbReference type="PROSITE" id="PS00108">
    <property type="entry name" value="PROTEIN_KINASE_ST"/>
    <property type="match status" value="1"/>
</dbReference>
<evidence type="ECO:0000256" key="4">
    <source>
        <dbReference type="ARBA" id="ARBA00022840"/>
    </source>
</evidence>
<sequence length="413" mass="45253">MTHREVLGCSTNEDECVLAIGANRLDVEGPGVQHRSLWGHMFQTSILRASVSERALARLGTVVQQKYRIVRLLGVGGMAAVYAATHRNGHRVAIKFLLERFSNDPDICHFFSREACVANQVGHPGAVPVLDDDVDEEGCAFLIMPLLEGQTLRTRWDRANKRLPIDEASVLMLDVLDVLASAHGNGIVHRDIKPENLFVTAKANVCVLDFGIARYDTSRPPRAGDLRTSRLARAGELRAPAELDPQVSTVRHLFGTPAFMPPEQALGELTAIGPHSDCWAAGATLFTLLSGQFVHRASSGGGPEAALHAATRPARSLADTGAETVAKVPEAMIRFIDKSLAYDPRNRWPSAREMRAGLLQALEDCLDEPVAHAIQRIRAELVAELSPEETLPGDRLRHYARLFTAQQMLRKEP</sequence>
<organism evidence="7 8">
    <name type="scientific">Pendulispora albinea</name>
    <dbReference type="NCBI Taxonomy" id="2741071"/>
    <lineage>
        <taxon>Bacteria</taxon>
        <taxon>Pseudomonadati</taxon>
        <taxon>Myxococcota</taxon>
        <taxon>Myxococcia</taxon>
        <taxon>Myxococcales</taxon>
        <taxon>Sorangiineae</taxon>
        <taxon>Pendulisporaceae</taxon>
        <taxon>Pendulispora</taxon>
    </lineage>
</organism>
<dbReference type="InterPro" id="IPR017441">
    <property type="entry name" value="Protein_kinase_ATP_BS"/>
</dbReference>
<dbReference type="Proteomes" id="UP001370348">
    <property type="component" value="Chromosome"/>
</dbReference>
<dbReference type="InterPro" id="IPR000719">
    <property type="entry name" value="Prot_kinase_dom"/>
</dbReference>
<dbReference type="Pfam" id="PF00069">
    <property type="entry name" value="Pkinase"/>
    <property type="match status" value="1"/>
</dbReference>
<keyword evidence="8" id="KW-1185">Reference proteome</keyword>
<dbReference type="CDD" id="cd14014">
    <property type="entry name" value="STKc_PknB_like"/>
    <property type="match status" value="1"/>
</dbReference>
<dbReference type="EMBL" id="CP089984">
    <property type="protein sequence ID" value="WXB16884.1"/>
    <property type="molecule type" value="Genomic_DNA"/>
</dbReference>
<evidence type="ECO:0000313" key="8">
    <source>
        <dbReference type="Proteomes" id="UP001370348"/>
    </source>
</evidence>
<dbReference type="GO" id="GO:0004674">
    <property type="term" value="F:protein serine/threonine kinase activity"/>
    <property type="evidence" value="ECO:0007669"/>
    <property type="project" value="UniProtKB-KW"/>
</dbReference>
<evidence type="ECO:0000259" key="6">
    <source>
        <dbReference type="PROSITE" id="PS50011"/>
    </source>
</evidence>
<dbReference type="PANTHER" id="PTHR43289:SF30">
    <property type="entry name" value="NON-SPECIFIC SERINE_THREONINE PROTEIN KINASE"/>
    <property type="match status" value="1"/>
</dbReference>
<proteinExistence type="predicted"/>
<evidence type="ECO:0000256" key="3">
    <source>
        <dbReference type="ARBA" id="ARBA00022777"/>
    </source>
</evidence>
<evidence type="ECO:0000313" key="7">
    <source>
        <dbReference type="EMBL" id="WXB16884.1"/>
    </source>
</evidence>
<dbReference type="PROSITE" id="PS00107">
    <property type="entry name" value="PROTEIN_KINASE_ATP"/>
    <property type="match status" value="1"/>
</dbReference>
<protein>
    <submittedName>
        <fullName evidence="7">Serine/threonine protein kinase</fullName>
    </submittedName>
</protein>